<evidence type="ECO:0000256" key="2">
    <source>
        <dbReference type="ARBA" id="ARBA00022679"/>
    </source>
</evidence>
<dbReference type="Gene3D" id="3.40.1190.20">
    <property type="match status" value="1"/>
</dbReference>
<dbReference type="InterPro" id="IPR011611">
    <property type="entry name" value="PfkB_dom"/>
</dbReference>
<evidence type="ECO:0000259" key="4">
    <source>
        <dbReference type="Pfam" id="PF00294"/>
    </source>
</evidence>
<sequence>MTKPYHVVGIGNALVDILAHAEDAFLADNGIEKGIMQLIDMQRAVDLYGRVGPAQEISGGSAANTIAGIAQLGGRTAYVGKVKDDQLGAIFAHDLRAQGAHYTTRPAPGDTEGETGRCIVLVTPDGERSMNTYLGVTEHLTPADIDERQMAGAEWIYLEGYRFDGPESHEAFAKAIGAAKSARGRVSLTLSDPFCVERHRDAFRRMIREDVDLLFANRAEILSMYETDDFSEALSRAAAEIDIVACTDSENGAHILAEGQHWHVPAVPTQVVDATGAGDLFAAAFLWGLTHGHDLERCGRMGCVAASEIISHIGARPEADLSALFRQHGLV</sequence>
<protein>
    <submittedName>
        <fullName evidence="5">Adenosine kinase</fullName>
    </submittedName>
</protein>
<evidence type="ECO:0000256" key="3">
    <source>
        <dbReference type="ARBA" id="ARBA00022777"/>
    </source>
</evidence>
<evidence type="ECO:0000313" key="6">
    <source>
        <dbReference type="Proteomes" id="UP000466730"/>
    </source>
</evidence>
<dbReference type="OrthoDB" id="9813569at2"/>
<keyword evidence="3 5" id="KW-0418">Kinase</keyword>
<dbReference type="CDD" id="cd01168">
    <property type="entry name" value="adenosine_kinase"/>
    <property type="match status" value="1"/>
</dbReference>
<keyword evidence="6" id="KW-1185">Reference proteome</keyword>
<feature type="domain" description="Carbohydrate kinase PfkB" evidence="4">
    <location>
        <begin position="48"/>
        <end position="317"/>
    </location>
</feature>
<dbReference type="EMBL" id="WJPO01000001">
    <property type="protein sequence ID" value="MRH19647.1"/>
    <property type="molecule type" value="Genomic_DNA"/>
</dbReference>
<dbReference type="InterPro" id="IPR029056">
    <property type="entry name" value="Ribokinase-like"/>
</dbReference>
<dbReference type="AlphaFoldDB" id="A0A844BI26"/>
<proteinExistence type="inferred from homology"/>
<reference evidence="5 6" key="1">
    <citation type="submission" date="2019-11" db="EMBL/GenBank/DDBJ databases">
        <title>Draft Whole-Genome sequence of the marine photosynthetic bacterium Rhodovulum strictum DSM 11289.</title>
        <authorList>
            <person name="Kyndt J.A."/>
            <person name="Meyer T.E."/>
        </authorList>
    </citation>
    <scope>NUCLEOTIDE SEQUENCE [LARGE SCALE GENOMIC DNA]</scope>
    <source>
        <strain evidence="5 6">DSM 11289</strain>
    </source>
</reference>
<dbReference type="InterPro" id="IPR052700">
    <property type="entry name" value="Carb_kinase_PfkB-like"/>
</dbReference>
<comment type="similarity">
    <text evidence="1">Belongs to the carbohydrate kinase PfkB family.</text>
</comment>
<dbReference type="PANTHER" id="PTHR43320">
    <property type="entry name" value="SUGAR KINASE"/>
    <property type="match status" value="1"/>
</dbReference>
<organism evidence="5 6">
    <name type="scientific">Rhodovulum strictum</name>
    <dbReference type="NCBI Taxonomy" id="58314"/>
    <lineage>
        <taxon>Bacteria</taxon>
        <taxon>Pseudomonadati</taxon>
        <taxon>Pseudomonadota</taxon>
        <taxon>Alphaproteobacteria</taxon>
        <taxon>Rhodobacterales</taxon>
        <taxon>Paracoccaceae</taxon>
        <taxon>Rhodovulum</taxon>
    </lineage>
</organism>
<dbReference type="RefSeq" id="WP_153746949.1">
    <property type="nucleotide sequence ID" value="NZ_BAAADI010000002.1"/>
</dbReference>
<dbReference type="Pfam" id="PF00294">
    <property type="entry name" value="PfkB"/>
    <property type="match status" value="1"/>
</dbReference>
<evidence type="ECO:0000256" key="1">
    <source>
        <dbReference type="ARBA" id="ARBA00010688"/>
    </source>
</evidence>
<dbReference type="GO" id="GO:0016301">
    <property type="term" value="F:kinase activity"/>
    <property type="evidence" value="ECO:0007669"/>
    <property type="project" value="UniProtKB-KW"/>
</dbReference>
<dbReference type="SUPFAM" id="SSF53613">
    <property type="entry name" value="Ribokinase-like"/>
    <property type="match status" value="1"/>
</dbReference>
<dbReference type="Proteomes" id="UP000466730">
    <property type="component" value="Unassembled WGS sequence"/>
</dbReference>
<dbReference type="PANTHER" id="PTHR43320:SF3">
    <property type="entry name" value="CARBOHYDRATE KINASE PFKB DOMAIN-CONTAINING PROTEIN"/>
    <property type="match status" value="1"/>
</dbReference>
<evidence type="ECO:0000313" key="5">
    <source>
        <dbReference type="EMBL" id="MRH19647.1"/>
    </source>
</evidence>
<keyword evidence="2" id="KW-0808">Transferase</keyword>
<name>A0A844BI26_9RHOB</name>
<comment type="caution">
    <text evidence="5">The sequence shown here is derived from an EMBL/GenBank/DDBJ whole genome shotgun (WGS) entry which is preliminary data.</text>
</comment>
<gene>
    <name evidence="5" type="ORF">GH815_01480</name>
</gene>
<accession>A0A844BI26</accession>